<evidence type="ECO:0000256" key="6">
    <source>
        <dbReference type="ARBA" id="ARBA00022666"/>
    </source>
</evidence>
<dbReference type="InterPro" id="IPR027443">
    <property type="entry name" value="IPNS-like_sf"/>
</dbReference>
<gene>
    <name evidence="13" type="ORF">SAMN05428998_102256</name>
</gene>
<sequence>MSPFTSIPVIDIEGLARGSEAAIGQVAEQIRAACTDVGFFYIVNHGIEPAVIEAAMESSREFFHLPLEEKRKVAAGASHRGYNALGKALMDGAELPDFKEFFQVGLELPADDPDVLAGQPLRGSNLWPERPAAFRPAMSRYYDAIGEVGRVLLRGVAVSLGRPGDFFDSRYAKPLQRTQVVYYPRLTAAEGPDRFGVAPHSDFGCITLLYQDSSGGLEVQNLTGDWVAGPPLEGALVINVGDLLERWSNRHFVSTKHRVINRSGHERLSIATFFDPDYTALIDPAELWTDEAPLFEPTTAGDHIMGRIQRSFGYGAKKAEA</sequence>
<comment type="similarity">
    <text evidence="11">Belongs to the iron/ascorbate-dependent oxidoreductase family.</text>
</comment>
<dbReference type="PANTHER" id="PTHR47990">
    <property type="entry name" value="2-OXOGLUTARATE (2OG) AND FE(II)-DEPENDENT OXYGENASE SUPERFAMILY PROTEIN-RELATED"/>
    <property type="match status" value="1"/>
</dbReference>
<evidence type="ECO:0000256" key="10">
    <source>
        <dbReference type="ARBA" id="ARBA00049359"/>
    </source>
</evidence>
<dbReference type="InterPro" id="IPR005123">
    <property type="entry name" value="Oxoglu/Fe-dep_dioxygenase_dom"/>
</dbReference>
<evidence type="ECO:0000256" key="1">
    <source>
        <dbReference type="ARBA" id="ARBA00001954"/>
    </source>
</evidence>
<dbReference type="GO" id="GO:0009693">
    <property type="term" value="P:ethylene biosynthetic process"/>
    <property type="evidence" value="ECO:0007669"/>
    <property type="project" value="UniProtKB-KW"/>
</dbReference>
<evidence type="ECO:0000313" key="13">
    <source>
        <dbReference type="EMBL" id="SME99238.1"/>
    </source>
</evidence>
<feature type="domain" description="Fe2OG dioxygenase" evidence="12">
    <location>
        <begin position="174"/>
        <end position="276"/>
    </location>
</feature>
<dbReference type="PROSITE" id="PS51471">
    <property type="entry name" value="FE2OG_OXY"/>
    <property type="match status" value="1"/>
</dbReference>
<dbReference type="SUPFAM" id="SSF51197">
    <property type="entry name" value="Clavaminate synthase-like"/>
    <property type="match status" value="1"/>
</dbReference>
<dbReference type="STRING" id="560819.SAMN05428998_102256"/>
<dbReference type="RefSeq" id="WP_085121325.1">
    <property type="nucleotide sequence ID" value="NZ_FWZX01000002.1"/>
</dbReference>
<evidence type="ECO:0000259" key="12">
    <source>
        <dbReference type="PROSITE" id="PS51471"/>
    </source>
</evidence>
<keyword evidence="11" id="KW-0408">Iron</keyword>
<evidence type="ECO:0000256" key="2">
    <source>
        <dbReference type="ARBA" id="ARBA00004767"/>
    </source>
</evidence>
<dbReference type="Pfam" id="PF14226">
    <property type="entry name" value="DIOX_N"/>
    <property type="match status" value="1"/>
</dbReference>
<evidence type="ECO:0000256" key="7">
    <source>
        <dbReference type="ARBA" id="ARBA00031011"/>
    </source>
</evidence>
<dbReference type="EMBL" id="FWZX01000002">
    <property type="protein sequence ID" value="SME99238.1"/>
    <property type="molecule type" value="Genomic_DNA"/>
</dbReference>
<evidence type="ECO:0000256" key="9">
    <source>
        <dbReference type="ARBA" id="ARBA00047725"/>
    </source>
</evidence>
<comment type="cofactor">
    <cofactor evidence="1">
        <name>Fe(2+)</name>
        <dbReference type="ChEBI" id="CHEBI:29033"/>
    </cofactor>
</comment>
<organism evidence="13 14">
    <name type="scientific">Tistlia consotensis USBA 355</name>
    <dbReference type="NCBI Taxonomy" id="560819"/>
    <lineage>
        <taxon>Bacteria</taxon>
        <taxon>Pseudomonadati</taxon>
        <taxon>Pseudomonadota</taxon>
        <taxon>Alphaproteobacteria</taxon>
        <taxon>Rhodospirillales</taxon>
        <taxon>Rhodovibrionaceae</taxon>
        <taxon>Tistlia</taxon>
    </lineage>
</organism>
<comment type="catalytic activity">
    <reaction evidence="10">
        <text>L-arginine + 2-oxoglutarate + O2 = guanidine + L-glutamate 5-semialdehyde + succinate + CO2</text>
        <dbReference type="Rhea" id="RHEA:31535"/>
        <dbReference type="ChEBI" id="CHEBI:15379"/>
        <dbReference type="ChEBI" id="CHEBI:16526"/>
        <dbReference type="ChEBI" id="CHEBI:16810"/>
        <dbReference type="ChEBI" id="CHEBI:30031"/>
        <dbReference type="ChEBI" id="CHEBI:30087"/>
        <dbReference type="ChEBI" id="CHEBI:32682"/>
        <dbReference type="ChEBI" id="CHEBI:58066"/>
        <dbReference type="EC" id="1.14.20.7"/>
    </reaction>
</comment>
<accession>A0A1Y6B927</accession>
<dbReference type="Pfam" id="PF03171">
    <property type="entry name" value="2OG-FeII_Oxy"/>
    <property type="match status" value="1"/>
</dbReference>
<evidence type="ECO:0000256" key="4">
    <source>
        <dbReference type="ARBA" id="ARBA00012531"/>
    </source>
</evidence>
<reference evidence="13 14" key="1">
    <citation type="submission" date="2017-04" db="EMBL/GenBank/DDBJ databases">
        <authorList>
            <person name="Afonso C.L."/>
            <person name="Miller P.J."/>
            <person name="Scott M.A."/>
            <person name="Spackman E."/>
            <person name="Goraichik I."/>
            <person name="Dimitrov K.M."/>
            <person name="Suarez D.L."/>
            <person name="Swayne D.E."/>
        </authorList>
    </citation>
    <scope>NUCLEOTIDE SEQUENCE [LARGE SCALE GENOMIC DNA]</scope>
    <source>
        <strain evidence="13 14">USBA 355</strain>
    </source>
</reference>
<protein>
    <recommendedName>
        <fullName evidence="5">2-oxoglutarate-dependent ethylene/succinate-forming enzyme</fullName>
        <ecNumber evidence="4">1.13.12.19</ecNumber>
        <ecNumber evidence="3">1.14.20.7</ecNumber>
    </recommendedName>
    <alternativeName>
        <fullName evidence="7">2-oxoglutarate dioxygenase (ethylene-forming)</fullName>
    </alternativeName>
    <alternativeName>
        <fullName evidence="8">2-oxoglutarate/L-arginine monooxygenase/decarboxylase (succinate-forming)</fullName>
    </alternativeName>
</protein>
<dbReference type="GO" id="GO:0102276">
    <property type="term" value="F:2-oxoglutarate oxygenase/decarboxylase (ethylene-forming) activity"/>
    <property type="evidence" value="ECO:0007669"/>
    <property type="project" value="UniProtKB-EC"/>
</dbReference>
<name>A0A1Y6B927_9PROT</name>
<keyword evidence="14" id="KW-1185">Reference proteome</keyword>
<dbReference type="Proteomes" id="UP000192917">
    <property type="component" value="Unassembled WGS sequence"/>
</dbReference>
<evidence type="ECO:0000313" key="14">
    <source>
        <dbReference type="Proteomes" id="UP000192917"/>
    </source>
</evidence>
<dbReference type="InterPro" id="IPR050231">
    <property type="entry name" value="Iron_ascorbate_oxido_reductase"/>
</dbReference>
<comment type="pathway">
    <text evidence="2">Alkene biosynthesis; ethylene biosynthesis via 2-oxoglutarate.</text>
</comment>
<evidence type="ECO:0000256" key="8">
    <source>
        <dbReference type="ARBA" id="ARBA00031282"/>
    </source>
</evidence>
<dbReference type="GO" id="GO:0046872">
    <property type="term" value="F:metal ion binding"/>
    <property type="evidence" value="ECO:0007669"/>
    <property type="project" value="UniProtKB-KW"/>
</dbReference>
<evidence type="ECO:0000256" key="5">
    <source>
        <dbReference type="ARBA" id="ARBA00019045"/>
    </source>
</evidence>
<evidence type="ECO:0000256" key="3">
    <source>
        <dbReference type="ARBA" id="ARBA00012293"/>
    </source>
</evidence>
<keyword evidence="6" id="KW-0266">Ethylene biosynthesis</keyword>
<keyword evidence="11" id="KW-0560">Oxidoreductase</keyword>
<dbReference type="Gene3D" id="2.60.120.330">
    <property type="entry name" value="B-lactam Antibiotic, Isopenicillin N Synthase, Chain"/>
    <property type="match status" value="1"/>
</dbReference>
<dbReference type="EC" id="1.13.12.19" evidence="4"/>
<comment type="catalytic activity">
    <reaction evidence="9">
        <text>2-oxoglutarate + O2 + 2 H(+) = ethene + 3 CO2 + H2O</text>
        <dbReference type="Rhea" id="RHEA:31523"/>
        <dbReference type="ChEBI" id="CHEBI:15377"/>
        <dbReference type="ChEBI" id="CHEBI:15378"/>
        <dbReference type="ChEBI" id="CHEBI:15379"/>
        <dbReference type="ChEBI" id="CHEBI:16526"/>
        <dbReference type="ChEBI" id="CHEBI:16810"/>
        <dbReference type="ChEBI" id="CHEBI:18153"/>
        <dbReference type="EC" id="1.13.12.19"/>
    </reaction>
</comment>
<dbReference type="AlphaFoldDB" id="A0A1Y6B927"/>
<dbReference type="InterPro" id="IPR044861">
    <property type="entry name" value="IPNS-like_FE2OG_OXY"/>
</dbReference>
<evidence type="ECO:0000256" key="11">
    <source>
        <dbReference type="RuleBase" id="RU003682"/>
    </source>
</evidence>
<dbReference type="PRINTS" id="PR00682">
    <property type="entry name" value="IPNSYNTHASE"/>
</dbReference>
<dbReference type="InterPro" id="IPR026992">
    <property type="entry name" value="DIOX_N"/>
</dbReference>
<proteinExistence type="inferred from homology"/>
<keyword evidence="11" id="KW-0479">Metal-binding</keyword>
<dbReference type="EC" id="1.14.20.7" evidence="3"/>